<accession>A0ABQ6HNQ1</accession>
<organism evidence="1 2">
    <name type="scientific">Arsenicicoccus piscis</name>
    <dbReference type="NCBI Taxonomy" id="673954"/>
    <lineage>
        <taxon>Bacteria</taxon>
        <taxon>Bacillati</taxon>
        <taxon>Actinomycetota</taxon>
        <taxon>Actinomycetes</taxon>
        <taxon>Micrococcales</taxon>
        <taxon>Intrasporangiaceae</taxon>
        <taxon>Arsenicicoccus</taxon>
    </lineage>
</organism>
<dbReference type="GO" id="GO:0016301">
    <property type="term" value="F:kinase activity"/>
    <property type="evidence" value="ECO:0007669"/>
    <property type="project" value="UniProtKB-KW"/>
</dbReference>
<dbReference type="EMBL" id="BSUJ01000001">
    <property type="protein sequence ID" value="GMA19760.1"/>
    <property type="molecule type" value="Genomic_DNA"/>
</dbReference>
<name>A0ABQ6HNQ1_9MICO</name>
<dbReference type="NCBIfam" id="TIGR03843">
    <property type="entry name" value="SCO1664 family protein"/>
    <property type="match status" value="1"/>
</dbReference>
<protein>
    <submittedName>
        <fullName evidence="1">Phosphatidylinositol kinase</fullName>
    </submittedName>
</protein>
<evidence type="ECO:0000313" key="2">
    <source>
        <dbReference type="Proteomes" id="UP001157109"/>
    </source>
</evidence>
<keyword evidence="2" id="KW-1185">Reference proteome</keyword>
<dbReference type="InterPro" id="IPR022292">
    <property type="entry name" value="CHP03843"/>
</dbReference>
<keyword evidence="1" id="KW-0418">Kinase</keyword>
<dbReference type="Proteomes" id="UP001157109">
    <property type="component" value="Unassembled WGS sequence"/>
</dbReference>
<reference evidence="2" key="1">
    <citation type="journal article" date="2019" name="Int. J. Syst. Evol. Microbiol.">
        <title>The Global Catalogue of Microorganisms (GCM) 10K type strain sequencing project: providing services to taxonomists for standard genome sequencing and annotation.</title>
        <authorList>
            <consortium name="The Broad Institute Genomics Platform"/>
            <consortium name="The Broad Institute Genome Sequencing Center for Infectious Disease"/>
            <person name="Wu L."/>
            <person name="Ma J."/>
        </authorList>
    </citation>
    <scope>NUCLEOTIDE SEQUENCE [LARGE SCALE GENOMIC DNA]</scope>
    <source>
        <strain evidence="2">NBRC 105830</strain>
    </source>
</reference>
<keyword evidence="1" id="KW-0808">Transferase</keyword>
<gene>
    <name evidence="1" type="ORF">GCM10025862_17810</name>
</gene>
<evidence type="ECO:0000313" key="1">
    <source>
        <dbReference type="EMBL" id="GMA19760.1"/>
    </source>
</evidence>
<sequence>MLTLLRTGRLHVLGQIAEASNGCLLVDVTPEDAAEDGDGDGDGGADRAAVRAIYKPQRGERPLWDFPTATLAQREVATFVISDAGGWGVVPPTVLRDGPWGIGSVQLWVDHDEAARQIVELLPPGDLGKDQVAVMAAELSHGEQVLVVHRDDEWTRGLGVFDAVVNNADRKGSHLLVDPSGRHFGIDHGICLHSEPKLRTVLWGWAGDPLPENEIARLNALADDLDDLDSELNQRLTPLLTLRELQALRHRVAEMLETGDFPMPPDTGYPAIPWPPL</sequence>
<comment type="caution">
    <text evidence="1">The sequence shown here is derived from an EMBL/GenBank/DDBJ whole genome shotgun (WGS) entry which is preliminary data.</text>
</comment>
<proteinExistence type="predicted"/>